<evidence type="ECO:0000259" key="6">
    <source>
        <dbReference type="PROSITE" id="PS50262"/>
    </source>
</evidence>
<reference evidence="7" key="1">
    <citation type="journal article" date="2008" name="Science">
        <title>Massive horizontal gene transfer in bdelloid rotifers.</title>
        <authorList>
            <person name="Gladyshev E.A."/>
            <person name="Meselson M.S."/>
            <person name="Arkhipova I.R."/>
        </authorList>
    </citation>
    <scope>NUCLEOTIDE SEQUENCE</scope>
</reference>
<evidence type="ECO:0000256" key="4">
    <source>
        <dbReference type="ARBA" id="ARBA00023136"/>
    </source>
</evidence>
<evidence type="ECO:0000256" key="2">
    <source>
        <dbReference type="ARBA" id="ARBA00022692"/>
    </source>
</evidence>
<dbReference type="SUPFAM" id="SSF81321">
    <property type="entry name" value="Family A G protein-coupled receptor-like"/>
    <property type="match status" value="1"/>
</dbReference>
<dbReference type="Gene3D" id="1.20.1070.10">
    <property type="entry name" value="Rhodopsin 7-helix transmembrane proteins"/>
    <property type="match status" value="1"/>
</dbReference>
<dbReference type="InterPro" id="IPR017452">
    <property type="entry name" value="GPCR_Rhodpsn_7TM"/>
</dbReference>
<evidence type="ECO:0000313" key="7">
    <source>
        <dbReference type="EMBL" id="ACD54821.1"/>
    </source>
</evidence>
<keyword evidence="2 5" id="KW-0812">Transmembrane</keyword>
<accession>B3G4S3</accession>
<proteinExistence type="predicted"/>
<dbReference type="EMBL" id="EU643496">
    <property type="protein sequence ID" value="ACD54821.1"/>
    <property type="molecule type" value="Genomic_DNA"/>
</dbReference>
<feature type="domain" description="G-protein coupled receptors family 1 profile" evidence="6">
    <location>
        <begin position="1"/>
        <end position="221"/>
    </location>
</feature>
<sequence>MILVGNTCVATLAFAINILCMNTFTLYNDLKQIEYEYSLCVLLGYLSYTTCAIQNYSFLLHAIYRYLLIVHPTRLFWHSCLFPLLFLYTGQLIYDVDNQMCQMFLRFSFPVIYMAFCLYIIPVSMTMSIYLILVRYVKKMNTHMVTMNRLSRAQRDLKMVRRIIILIIILIGIFFPYQLFLILSFFNRAPRYNFRIGFLFGEIGMVYVIVALFKFTDPLKMTLMKIIINPTNMIIPAVS</sequence>
<feature type="transmembrane region" description="Helical" evidence="5">
    <location>
        <begin position="75"/>
        <end position="93"/>
    </location>
</feature>
<evidence type="ECO:0000256" key="3">
    <source>
        <dbReference type="ARBA" id="ARBA00022989"/>
    </source>
</evidence>
<keyword evidence="3 5" id="KW-1133">Transmembrane helix</keyword>
<feature type="transmembrane region" description="Helical" evidence="5">
    <location>
        <begin position="163"/>
        <end position="186"/>
    </location>
</feature>
<feature type="transmembrane region" description="Helical" evidence="5">
    <location>
        <begin position="42"/>
        <end position="63"/>
    </location>
</feature>
<protein>
    <recommendedName>
        <fullName evidence="6">G-protein coupled receptors family 1 profile domain-containing protein</fullName>
    </recommendedName>
</protein>
<dbReference type="AlphaFoldDB" id="B3G4S3"/>
<keyword evidence="4 5" id="KW-0472">Membrane</keyword>
<feature type="transmembrane region" description="Helical" evidence="5">
    <location>
        <begin position="113"/>
        <end position="134"/>
    </location>
</feature>
<feature type="transmembrane region" description="Helical" evidence="5">
    <location>
        <begin position="192"/>
        <end position="215"/>
    </location>
</feature>
<comment type="subcellular location">
    <subcellularLocation>
        <location evidence="1">Membrane</location>
    </subcellularLocation>
</comment>
<evidence type="ECO:0000256" key="1">
    <source>
        <dbReference type="ARBA" id="ARBA00004370"/>
    </source>
</evidence>
<dbReference type="GO" id="GO:0016020">
    <property type="term" value="C:membrane"/>
    <property type="evidence" value="ECO:0007669"/>
    <property type="project" value="UniProtKB-SubCell"/>
</dbReference>
<evidence type="ECO:0000256" key="5">
    <source>
        <dbReference type="SAM" id="Phobius"/>
    </source>
</evidence>
<organism evidence="7">
    <name type="scientific">Adineta vaga</name>
    <name type="common">Rotifer</name>
    <name type="synonym">Callidina vaga</name>
    <dbReference type="NCBI Taxonomy" id="104782"/>
    <lineage>
        <taxon>Eukaryota</taxon>
        <taxon>Metazoa</taxon>
        <taxon>Spiralia</taxon>
        <taxon>Gnathifera</taxon>
        <taxon>Rotifera</taxon>
        <taxon>Eurotatoria</taxon>
        <taxon>Bdelloidea</taxon>
        <taxon>Adinetida</taxon>
        <taxon>Adinetidae</taxon>
        <taxon>Adineta</taxon>
    </lineage>
</organism>
<dbReference type="PROSITE" id="PS50262">
    <property type="entry name" value="G_PROTEIN_RECEP_F1_2"/>
    <property type="match status" value="1"/>
</dbReference>
<feature type="transmembrane region" description="Helical" evidence="5">
    <location>
        <begin position="7"/>
        <end position="27"/>
    </location>
</feature>
<name>B3G4S3_ADIVA</name>
<dbReference type="CDD" id="cd00637">
    <property type="entry name" value="7tm_classA_rhodopsin-like"/>
    <property type="match status" value="1"/>
</dbReference>